<accession>A0ABW4FD47</accession>
<reference evidence="3" key="1">
    <citation type="journal article" date="2019" name="Int. J. Syst. Evol. Microbiol.">
        <title>The Global Catalogue of Microorganisms (GCM) 10K type strain sequencing project: providing services to taxonomists for standard genome sequencing and annotation.</title>
        <authorList>
            <consortium name="The Broad Institute Genomics Platform"/>
            <consortium name="The Broad Institute Genome Sequencing Center for Infectious Disease"/>
            <person name="Wu L."/>
            <person name="Ma J."/>
        </authorList>
    </citation>
    <scope>NUCLEOTIDE SEQUENCE [LARGE SCALE GENOMIC DNA]</scope>
    <source>
        <strain evidence="3">JCM 12165</strain>
    </source>
</reference>
<dbReference type="EMBL" id="JBHUCP010000001">
    <property type="protein sequence ID" value="MFD1528140.1"/>
    <property type="molecule type" value="Genomic_DNA"/>
</dbReference>
<evidence type="ECO:0000313" key="2">
    <source>
        <dbReference type="EMBL" id="MFD1528140.1"/>
    </source>
</evidence>
<organism evidence="2 3">
    <name type="scientific">Pseudonocardia aurantiaca</name>
    <dbReference type="NCBI Taxonomy" id="75290"/>
    <lineage>
        <taxon>Bacteria</taxon>
        <taxon>Bacillati</taxon>
        <taxon>Actinomycetota</taxon>
        <taxon>Actinomycetes</taxon>
        <taxon>Pseudonocardiales</taxon>
        <taxon>Pseudonocardiaceae</taxon>
        <taxon>Pseudonocardia</taxon>
    </lineage>
</organism>
<gene>
    <name evidence="2" type="ORF">ACFSCY_01650</name>
</gene>
<evidence type="ECO:0000256" key="1">
    <source>
        <dbReference type="SAM" id="MobiDB-lite"/>
    </source>
</evidence>
<sequence length="96" mass="10922">MRRPAPDPVEAFRRDPLTMPIPKQAAASTETASTETARRAAFGAHAQRQERAQPVRAREPERTRRPERFEPEPFGRGEVSDSGRHHRRRPSISSLL</sequence>
<comment type="caution">
    <text evidence="2">The sequence shown here is derived from an EMBL/GenBank/DDBJ whole genome shotgun (WGS) entry which is preliminary data.</text>
</comment>
<dbReference type="RefSeq" id="WP_343972394.1">
    <property type="nucleotide sequence ID" value="NZ_BAAAJG010000003.1"/>
</dbReference>
<feature type="compositionally biased region" description="Low complexity" evidence="1">
    <location>
        <begin position="25"/>
        <end position="41"/>
    </location>
</feature>
<protein>
    <submittedName>
        <fullName evidence="2">Uncharacterized protein</fullName>
    </submittedName>
</protein>
<feature type="region of interest" description="Disordered" evidence="1">
    <location>
        <begin position="1"/>
        <end position="96"/>
    </location>
</feature>
<keyword evidence="3" id="KW-1185">Reference proteome</keyword>
<proteinExistence type="predicted"/>
<dbReference type="Proteomes" id="UP001597145">
    <property type="component" value="Unassembled WGS sequence"/>
</dbReference>
<feature type="compositionally biased region" description="Basic and acidic residues" evidence="1">
    <location>
        <begin position="47"/>
        <end position="83"/>
    </location>
</feature>
<name>A0ABW4FD47_9PSEU</name>
<evidence type="ECO:0000313" key="3">
    <source>
        <dbReference type="Proteomes" id="UP001597145"/>
    </source>
</evidence>